<evidence type="ECO:0000256" key="1">
    <source>
        <dbReference type="ARBA" id="ARBA00004123"/>
    </source>
</evidence>
<dbReference type="GO" id="GO:0005634">
    <property type="term" value="C:nucleus"/>
    <property type="evidence" value="ECO:0007669"/>
    <property type="project" value="UniProtKB-SubCell"/>
</dbReference>
<dbReference type="GO" id="GO:1990404">
    <property type="term" value="F:NAD+-protein mono-ADP-ribosyltransferase activity"/>
    <property type="evidence" value="ECO:0007669"/>
    <property type="project" value="TreeGrafter"/>
</dbReference>
<dbReference type="GO" id="GO:0010629">
    <property type="term" value="P:negative regulation of gene expression"/>
    <property type="evidence" value="ECO:0007669"/>
    <property type="project" value="TreeGrafter"/>
</dbReference>
<proteinExistence type="predicted"/>
<dbReference type="GO" id="GO:0003714">
    <property type="term" value="F:transcription corepressor activity"/>
    <property type="evidence" value="ECO:0007669"/>
    <property type="project" value="TreeGrafter"/>
</dbReference>
<reference evidence="7" key="2">
    <citation type="submission" date="2025-08" db="UniProtKB">
        <authorList>
            <consortium name="Ensembl"/>
        </authorList>
    </citation>
    <scope>IDENTIFICATION</scope>
</reference>
<reference evidence="8" key="1">
    <citation type="submission" date="2020-03" db="EMBL/GenBank/DDBJ databases">
        <title>Evolution of repeat sequences and sex chromosomes of tilapia species revealed by chromosome-level genomes.</title>
        <authorList>
            <person name="Xu L."/>
            <person name="Tao W."/>
            <person name="Wang D."/>
            <person name="Zhou Q."/>
        </authorList>
    </citation>
    <scope>NUCLEOTIDE SEQUENCE [LARGE SCALE GENOMIC DNA]</scope>
    <source>
        <strain evidence="8">Israel</strain>
    </source>
</reference>
<organism evidence="7 8">
    <name type="scientific">Oreochromis aureus</name>
    <name type="common">Israeli tilapia</name>
    <name type="synonym">Chromis aureus</name>
    <dbReference type="NCBI Taxonomy" id="47969"/>
    <lineage>
        <taxon>Eukaryota</taxon>
        <taxon>Metazoa</taxon>
        <taxon>Chordata</taxon>
        <taxon>Craniata</taxon>
        <taxon>Vertebrata</taxon>
        <taxon>Euteleostomi</taxon>
        <taxon>Actinopterygii</taxon>
        <taxon>Neopterygii</taxon>
        <taxon>Teleostei</taxon>
        <taxon>Neoteleostei</taxon>
        <taxon>Acanthomorphata</taxon>
        <taxon>Ovalentaria</taxon>
        <taxon>Cichlomorphae</taxon>
        <taxon>Cichliformes</taxon>
        <taxon>Cichlidae</taxon>
        <taxon>African cichlids</taxon>
        <taxon>Pseudocrenilabrinae</taxon>
        <taxon>Oreochromini</taxon>
        <taxon>Oreochromis</taxon>
    </lineage>
</organism>
<keyword evidence="8" id="KW-1185">Reference proteome</keyword>
<evidence type="ECO:0000256" key="5">
    <source>
        <dbReference type="ARBA" id="ARBA00023242"/>
    </source>
</evidence>
<dbReference type="PANTHER" id="PTHR14453">
    <property type="entry name" value="PARP/ZINC FINGER CCCH TYPE DOMAIN CONTAINING PROTEIN"/>
    <property type="match status" value="1"/>
</dbReference>
<evidence type="ECO:0000256" key="3">
    <source>
        <dbReference type="ARBA" id="ARBA00022679"/>
    </source>
</evidence>
<keyword evidence="5" id="KW-0539">Nucleus</keyword>
<comment type="subcellular location">
    <subcellularLocation>
        <location evidence="1">Nucleus</location>
    </subcellularLocation>
</comment>
<dbReference type="InterPro" id="IPR012677">
    <property type="entry name" value="Nucleotide-bd_a/b_plait_sf"/>
</dbReference>
<keyword evidence="2" id="KW-0328">Glycosyltransferase</keyword>
<dbReference type="Gene3D" id="3.40.220.10">
    <property type="entry name" value="Leucine Aminopeptidase, subunit E, domain 1"/>
    <property type="match status" value="2"/>
</dbReference>
<dbReference type="SUPFAM" id="SSF52949">
    <property type="entry name" value="Macro domain-like"/>
    <property type="match status" value="2"/>
</dbReference>
<dbReference type="PANTHER" id="PTHR14453:SF107">
    <property type="entry name" value="POLY [ADP-RIBOSE] POLYMERASE"/>
    <property type="match status" value="1"/>
</dbReference>
<evidence type="ECO:0000259" key="6">
    <source>
        <dbReference type="PROSITE" id="PS51154"/>
    </source>
</evidence>
<dbReference type="GO" id="GO:0003950">
    <property type="term" value="F:NAD+ poly-ADP-ribosyltransferase activity"/>
    <property type="evidence" value="ECO:0007669"/>
    <property type="project" value="TreeGrafter"/>
</dbReference>
<evidence type="ECO:0000256" key="2">
    <source>
        <dbReference type="ARBA" id="ARBA00022676"/>
    </source>
</evidence>
<dbReference type="AlphaFoldDB" id="A0AAZ1XHV1"/>
<dbReference type="Ensembl" id="ENSOABT00000081716.1">
    <property type="protein sequence ID" value="ENSOABP00000067791.1"/>
    <property type="gene ID" value="ENSOABG00000039417.1"/>
</dbReference>
<name>A0AAZ1XHV1_OREAU</name>
<evidence type="ECO:0000256" key="4">
    <source>
        <dbReference type="ARBA" id="ARBA00023027"/>
    </source>
</evidence>
<dbReference type="Proteomes" id="UP000472276">
    <property type="component" value="Unassembled WGS sequence"/>
</dbReference>
<dbReference type="RefSeq" id="XP_039462646.1">
    <property type="nucleotide sequence ID" value="XM_039606712.1"/>
</dbReference>
<gene>
    <name evidence="7" type="primary">LOC120436202</name>
</gene>
<dbReference type="InterPro" id="IPR043472">
    <property type="entry name" value="Macro_dom-like"/>
</dbReference>
<sequence>MDKYTYPLFFEAKGLSDNDIQDIWRYFQRGQDSGGGECGIPGEVDGNTYKICFKDKEVQERVLLRKFHAISISGGKQYLTVSQTSLPPQTLNQSSTSQSQAPTKVITKHLEKTFNIDIFLLYYLRDKPKALKILQKQLSYIGCTVELKFEDENVVVRGDSQSQPGECPAEKKEQQLDQIFSRFNENYLCYHVFEPKQIKMLLQDSSLKIDDIKVYNENGYAVVVGEVHAVKEKIADLENIQYTKKELPIVEKHYRLIEEEFNREMCANYPDVKVVRGSATITLEGSDTEVQSGAAKLDELIKNIKENRVKFPTALLTFIKTSGAISKYQARFQQSLRNPVFFEVGSDLVLSSLSSDALNEAEAAVMREFKVATVQLQGAAAVPPDLDRVKEILMKAKKEANISELRVDVSFMPGVTGTTTTKVRLVGYSEDVNKLNEVLHGFQKNEVDIQEVLNLPHPELVDCFDKVLDLIGMKQTKVTLKASHVPHPCVLVMGPRSLVQKVQADLAKSLAQLSTDTVVLNGPAVQLYFQEEGRKNKEVLERSCQVIIREQQEVYSQSTASVLDLYPEPLYINVLSSNPDRLESNTASSTPNTTAVNKTNLEIKLSTLEDEQVNVVVAPMVSKKLTSTKVGKCLLKKAGNPLQKVFDLIARRWTLSAGNVMVVDAPPALSCSKIFFIECLQWDGVDGLSMQTLANGLKRCLELCVKEGWCSVAFPIIGPGVILKYPQKEAIQVLTDSIHQFGLSGSCGSLHNISVVIKPDYQDSEECYQEVYRQLSLKMKQRGQVTFKSLKSDLADVTIKVGGVVELQLVFGDIVNETTDAVVNSTNFTNFQGGVCRKILTMAGPQVEAELRNAKVKKGDILKTPPGGFPCKAILHVCGEKNVSLIEKQLFYIIQLCESSGYKSVALPAICAGSAGLDPNHVAYAILQGVKTAASFRPLQCLTNIRLVLNKLNVFLAFKKRAMQMFPSTVINTVVSHAPPVMNIHPSILSTSSRIQHYTFMIVGLCRKNVDNAIANLKSLYQAECATEIFRQDELAGLTQDDVNHLKQLIEVLGVHVVEDHYNPGCWTVSGLKDGVHQVMEMIRKSAT</sequence>
<keyword evidence="3" id="KW-0808">Transferase</keyword>
<dbReference type="InterPro" id="IPR052056">
    <property type="entry name" value="Mono-ARTD/PARP"/>
</dbReference>
<protein>
    <recommendedName>
        <fullName evidence="6">Macro domain-containing protein</fullName>
    </recommendedName>
</protein>
<dbReference type="Gene3D" id="3.30.70.330">
    <property type="match status" value="1"/>
</dbReference>
<accession>A0AAZ1XHV1</accession>
<dbReference type="GO" id="GO:0005737">
    <property type="term" value="C:cytoplasm"/>
    <property type="evidence" value="ECO:0007669"/>
    <property type="project" value="TreeGrafter"/>
</dbReference>
<dbReference type="Pfam" id="PF01661">
    <property type="entry name" value="Macro"/>
    <property type="match status" value="2"/>
</dbReference>
<feature type="domain" description="Macro" evidence="6">
    <location>
        <begin position="588"/>
        <end position="776"/>
    </location>
</feature>
<dbReference type="GO" id="GO:0070212">
    <property type="term" value="P:protein poly-ADP-ribosylation"/>
    <property type="evidence" value="ECO:0007669"/>
    <property type="project" value="TreeGrafter"/>
</dbReference>
<dbReference type="GeneID" id="120436202"/>
<keyword evidence="4" id="KW-0520">NAD</keyword>
<reference evidence="7" key="3">
    <citation type="submission" date="2025-09" db="UniProtKB">
        <authorList>
            <consortium name="Ensembl"/>
        </authorList>
    </citation>
    <scope>IDENTIFICATION</scope>
</reference>
<dbReference type="Pfam" id="PF23222">
    <property type="entry name" value="RRM_PARP14_1"/>
    <property type="match status" value="1"/>
</dbReference>
<dbReference type="InterPro" id="IPR057051">
    <property type="entry name" value="PARP14_RPM_1"/>
</dbReference>
<dbReference type="KEGG" id="oau:120436202"/>
<dbReference type="PROSITE" id="PS51154">
    <property type="entry name" value="MACRO"/>
    <property type="match status" value="2"/>
</dbReference>
<dbReference type="InterPro" id="IPR002589">
    <property type="entry name" value="Macro_dom"/>
</dbReference>
<dbReference type="SMART" id="SM00506">
    <property type="entry name" value="A1pp"/>
    <property type="match status" value="1"/>
</dbReference>
<evidence type="ECO:0000313" key="8">
    <source>
        <dbReference type="Proteomes" id="UP000472276"/>
    </source>
</evidence>
<evidence type="ECO:0000313" key="7">
    <source>
        <dbReference type="Ensembl" id="ENSOABP00000067791.1"/>
    </source>
</evidence>
<feature type="domain" description="Macro" evidence="6">
    <location>
        <begin position="794"/>
        <end position="974"/>
    </location>
</feature>